<evidence type="ECO:0000313" key="2">
    <source>
        <dbReference type="EMBL" id="MBO8465183.1"/>
    </source>
</evidence>
<evidence type="ECO:0000313" key="3">
    <source>
        <dbReference type="Proteomes" id="UP000823597"/>
    </source>
</evidence>
<dbReference type="InterPro" id="IPR025632">
    <property type="entry name" value="DUF4290"/>
</dbReference>
<comment type="caution">
    <text evidence="2">The sequence shown here is derived from an EMBL/GenBank/DDBJ whole genome shotgun (WGS) entry which is preliminary data.</text>
</comment>
<reference evidence="2" key="1">
    <citation type="submission" date="2020-10" db="EMBL/GenBank/DDBJ databases">
        <authorList>
            <person name="Gilroy R."/>
        </authorList>
    </citation>
    <scope>NUCLEOTIDE SEQUENCE</scope>
    <source>
        <strain evidence="2">10037</strain>
    </source>
</reference>
<dbReference type="Proteomes" id="UP000823597">
    <property type="component" value="Unassembled WGS sequence"/>
</dbReference>
<feature type="compositionally biased region" description="Basic residues" evidence="1">
    <location>
        <begin position="205"/>
        <end position="224"/>
    </location>
</feature>
<protein>
    <submittedName>
        <fullName evidence="2">DUF4290 domain-containing protein</fullName>
    </submittedName>
</protein>
<reference evidence="2" key="2">
    <citation type="journal article" date="2021" name="PeerJ">
        <title>Extensive microbial diversity within the chicken gut microbiome revealed by metagenomics and culture.</title>
        <authorList>
            <person name="Gilroy R."/>
            <person name="Ravi A."/>
            <person name="Getino M."/>
            <person name="Pursley I."/>
            <person name="Horton D.L."/>
            <person name="Alikhan N.F."/>
            <person name="Baker D."/>
            <person name="Gharbi K."/>
            <person name="Hall N."/>
            <person name="Watson M."/>
            <person name="Adriaenssens E.M."/>
            <person name="Foster-Nyarko E."/>
            <person name="Jarju S."/>
            <person name="Secka A."/>
            <person name="Antonio M."/>
            <person name="Oren A."/>
            <person name="Chaudhuri R.R."/>
            <person name="La Ragione R."/>
            <person name="Hildebrand F."/>
            <person name="Pallen M.J."/>
        </authorList>
    </citation>
    <scope>NUCLEOTIDE SEQUENCE</scope>
    <source>
        <strain evidence="2">10037</strain>
    </source>
</reference>
<sequence>MKESYDVNFKDYNTQRDKLIMPEHGRHVQKMIEHIIGIEDPDKRRTQLQSVVDVMRSLEGINRDNVEAMQKLWDHVQVISEFRLKDEDAPYPLPHENVKDMRPAPIRRNTKPIRATHYGRNIESMIDVIADMPESEEKILMVRSLAIYMRQQYLIWNKDSVTDDTIFKDIIRMSNGRIIIPSDMTLTKIASDANFSRPGLNPVSKRNKLQNAKKNKAQQTKKRN</sequence>
<dbReference type="AlphaFoldDB" id="A0A9D9N987"/>
<gene>
    <name evidence="2" type="ORF">IAB93_04195</name>
</gene>
<evidence type="ECO:0000256" key="1">
    <source>
        <dbReference type="SAM" id="MobiDB-lite"/>
    </source>
</evidence>
<organism evidence="2 3">
    <name type="scientific">Candidatus Merdivivens pullistercoris</name>
    <dbReference type="NCBI Taxonomy" id="2840873"/>
    <lineage>
        <taxon>Bacteria</taxon>
        <taxon>Pseudomonadati</taxon>
        <taxon>Bacteroidota</taxon>
        <taxon>Bacteroidia</taxon>
        <taxon>Bacteroidales</taxon>
        <taxon>Muribaculaceae</taxon>
        <taxon>Muribaculaceae incertae sedis</taxon>
        <taxon>Candidatus Merdivivens</taxon>
    </lineage>
</organism>
<accession>A0A9D9N987</accession>
<dbReference type="Pfam" id="PF14123">
    <property type="entry name" value="DUF4290"/>
    <property type="match status" value="1"/>
</dbReference>
<dbReference type="EMBL" id="JADIME010000043">
    <property type="protein sequence ID" value="MBO8465183.1"/>
    <property type="molecule type" value="Genomic_DNA"/>
</dbReference>
<name>A0A9D9N987_9BACT</name>
<proteinExistence type="predicted"/>
<feature type="region of interest" description="Disordered" evidence="1">
    <location>
        <begin position="195"/>
        <end position="224"/>
    </location>
</feature>